<dbReference type="CDD" id="cd22823">
    <property type="entry name" value="Gal_Rha_Lectin"/>
    <property type="match status" value="1"/>
</dbReference>
<feature type="region of interest" description="Disordered" evidence="1">
    <location>
        <begin position="1"/>
        <end position="36"/>
    </location>
</feature>
<dbReference type="AlphaFoldDB" id="A0A819UND0"/>
<evidence type="ECO:0000313" key="3">
    <source>
        <dbReference type="EMBL" id="CAF4083178.1"/>
    </source>
</evidence>
<protein>
    <recommendedName>
        <fullName evidence="5">SUEL-type lectin domain-containing protein</fullName>
    </recommendedName>
</protein>
<name>A0A819UND0_9BILA</name>
<sequence length="136" mass="15019">MPQNSSSPDSVTTMTNRTSFLPFGESNSNLNKQGRNKELPKCAMPFIRTIFGTESALLTIGCRRPYTSLNIVSAYYAVTNCGHVDVTAKVESYCDSHGTETYCTLIPSNQNMGGDPCPGSAKQFIITYYFHRCHNT</sequence>
<organism evidence="3 4">
    <name type="scientific">Rotaria magnacalcarata</name>
    <dbReference type="NCBI Taxonomy" id="392030"/>
    <lineage>
        <taxon>Eukaryota</taxon>
        <taxon>Metazoa</taxon>
        <taxon>Spiralia</taxon>
        <taxon>Gnathifera</taxon>
        <taxon>Rotifera</taxon>
        <taxon>Eurotatoria</taxon>
        <taxon>Bdelloidea</taxon>
        <taxon>Philodinida</taxon>
        <taxon>Philodinidae</taxon>
        <taxon>Rotaria</taxon>
    </lineage>
</organism>
<reference evidence="3" key="1">
    <citation type="submission" date="2021-02" db="EMBL/GenBank/DDBJ databases">
        <authorList>
            <person name="Nowell W R."/>
        </authorList>
    </citation>
    <scope>NUCLEOTIDE SEQUENCE</scope>
</reference>
<evidence type="ECO:0008006" key="5">
    <source>
        <dbReference type="Google" id="ProtNLM"/>
    </source>
</evidence>
<evidence type="ECO:0000256" key="1">
    <source>
        <dbReference type="SAM" id="MobiDB-lite"/>
    </source>
</evidence>
<dbReference type="Proteomes" id="UP000663856">
    <property type="component" value="Unassembled WGS sequence"/>
</dbReference>
<gene>
    <name evidence="3" type="ORF">OVN521_LOCUS19898</name>
    <name evidence="2" type="ORF">WKI299_LOCUS19319</name>
</gene>
<keyword evidence="4" id="KW-1185">Reference proteome</keyword>
<dbReference type="EMBL" id="CAJOBG010003839">
    <property type="protein sequence ID" value="CAF4083178.1"/>
    <property type="molecule type" value="Genomic_DNA"/>
</dbReference>
<accession>A0A819UND0</accession>
<dbReference type="Gene3D" id="2.60.120.740">
    <property type="match status" value="1"/>
</dbReference>
<feature type="compositionally biased region" description="Polar residues" evidence="1">
    <location>
        <begin position="1"/>
        <end position="33"/>
    </location>
</feature>
<dbReference type="EMBL" id="CAJNRF010008036">
    <property type="protein sequence ID" value="CAF2096785.1"/>
    <property type="molecule type" value="Genomic_DNA"/>
</dbReference>
<dbReference type="Proteomes" id="UP000663866">
    <property type="component" value="Unassembled WGS sequence"/>
</dbReference>
<evidence type="ECO:0000313" key="4">
    <source>
        <dbReference type="Proteomes" id="UP000663866"/>
    </source>
</evidence>
<evidence type="ECO:0000313" key="2">
    <source>
        <dbReference type="EMBL" id="CAF2096785.1"/>
    </source>
</evidence>
<dbReference type="InterPro" id="IPR043159">
    <property type="entry name" value="Lectin_gal-bd_sf"/>
</dbReference>
<proteinExistence type="predicted"/>
<comment type="caution">
    <text evidence="3">The sequence shown here is derived from an EMBL/GenBank/DDBJ whole genome shotgun (WGS) entry which is preliminary data.</text>
</comment>